<dbReference type="Proteomes" id="UP000635606">
    <property type="component" value="Unassembled WGS sequence"/>
</dbReference>
<evidence type="ECO:0000313" key="2">
    <source>
        <dbReference type="Proteomes" id="UP000635606"/>
    </source>
</evidence>
<keyword evidence="2" id="KW-1185">Reference proteome</keyword>
<accession>A0A8J3ZS20</accession>
<dbReference type="AlphaFoldDB" id="A0A8J3ZS20"/>
<comment type="caution">
    <text evidence="1">The sequence shown here is derived from an EMBL/GenBank/DDBJ whole genome shotgun (WGS) entry which is preliminary data.</text>
</comment>
<gene>
    <name evidence="1" type="ORF">Voc01_029040</name>
</gene>
<sequence>MALGGAQLRRYRPNAGARSPLSRAGPLAAAFARVRGPGASADTGHCRAAHSRTYVRYTPAMSSNGHDRDLRQARLAYVAAVRRLDIALDHLGVADVPLDPGPSSEPTPWTAQHVAVMREVTEAFVEVFNRRRTWDGMRRDWRPSH</sequence>
<proteinExistence type="predicted"/>
<evidence type="ECO:0000313" key="1">
    <source>
        <dbReference type="EMBL" id="GIJ67987.1"/>
    </source>
</evidence>
<dbReference type="EMBL" id="BOPH01000035">
    <property type="protein sequence ID" value="GIJ67987.1"/>
    <property type="molecule type" value="Genomic_DNA"/>
</dbReference>
<reference evidence="1" key="1">
    <citation type="submission" date="2021-01" db="EMBL/GenBank/DDBJ databases">
        <title>Whole genome shotgun sequence of Virgisporangium ochraceum NBRC 16418.</title>
        <authorList>
            <person name="Komaki H."/>
            <person name="Tamura T."/>
        </authorList>
    </citation>
    <scope>NUCLEOTIDE SEQUENCE</scope>
    <source>
        <strain evidence="1">NBRC 16418</strain>
    </source>
</reference>
<protein>
    <submittedName>
        <fullName evidence="1">Uncharacterized protein</fullName>
    </submittedName>
</protein>
<name>A0A8J3ZS20_9ACTN</name>
<organism evidence="1 2">
    <name type="scientific">Virgisporangium ochraceum</name>
    <dbReference type="NCBI Taxonomy" id="65505"/>
    <lineage>
        <taxon>Bacteria</taxon>
        <taxon>Bacillati</taxon>
        <taxon>Actinomycetota</taxon>
        <taxon>Actinomycetes</taxon>
        <taxon>Micromonosporales</taxon>
        <taxon>Micromonosporaceae</taxon>
        <taxon>Virgisporangium</taxon>
    </lineage>
</organism>